<reference evidence="2 3" key="1">
    <citation type="submission" date="2024-01" db="EMBL/GenBank/DDBJ databases">
        <title>The genomes of 5 underutilized Papilionoideae crops provide insights into root nodulation and disease resistanc.</title>
        <authorList>
            <person name="Yuan L."/>
        </authorList>
    </citation>
    <scope>NUCLEOTIDE SEQUENCE [LARGE SCALE GENOMIC DNA]</scope>
    <source>
        <strain evidence="2">ZHUSHIDOU_FW_LH</strain>
        <tissue evidence="2">Leaf</tissue>
    </source>
</reference>
<protein>
    <submittedName>
        <fullName evidence="2">Uncharacterized protein</fullName>
    </submittedName>
</protein>
<proteinExistence type="predicted"/>
<evidence type="ECO:0000313" key="2">
    <source>
        <dbReference type="EMBL" id="KAK7289735.1"/>
    </source>
</evidence>
<gene>
    <name evidence="2" type="ORF">RIF29_03609</name>
</gene>
<sequence>MAKKRGRPAKLSTPASAPSPKDNNDTNLAKGDSIPMDFSLLDDMNIDDLSPKKQEELLSLLDEIRNRIKGKEELSTDVSGQQSALKIMKLQRIKTQSAELEDF</sequence>
<comment type="caution">
    <text evidence="2">The sequence shown here is derived from an EMBL/GenBank/DDBJ whole genome shotgun (WGS) entry which is preliminary data.</text>
</comment>
<organism evidence="2 3">
    <name type="scientific">Crotalaria pallida</name>
    <name type="common">Smooth rattlebox</name>
    <name type="synonym">Crotalaria striata</name>
    <dbReference type="NCBI Taxonomy" id="3830"/>
    <lineage>
        <taxon>Eukaryota</taxon>
        <taxon>Viridiplantae</taxon>
        <taxon>Streptophyta</taxon>
        <taxon>Embryophyta</taxon>
        <taxon>Tracheophyta</taxon>
        <taxon>Spermatophyta</taxon>
        <taxon>Magnoliopsida</taxon>
        <taxon>eudicotyledons</taxon>
        <taxon>Gunneridae</taxon>
        <taxon>Pentapetalae</taxon>
        <taxon>rosids</taxon>
        <taxon>fabids</taxon>
        <taxon>Fabales</taxon>
        <taxon>Fabaceae</taxon>
        <taxon>Papilionoideae</taxon>
        <taxon>50 kb inversion clade</taxon>
        <taxon>genistoids sensu lato</taxon>
        <taxon>core genistoids</taxon>
        <taxon>Crotalarieae</taxon>
        <taxon>Crotalaria</taxon>
    </lineage>
</organism>
<evidence type="ECO:0000313" key="3">
    <source>
        <dbReference type="Proteomes" id="UP001372338"/>
    </source>
</evidence>
<dbReference type="Proteomes" id="UP001372338">
    <property type="component" value="Unassembled WGS sequence"/>
</dbReference>
<accession>A0AAN9J053</accession>
<dbReference type="AlphaFoldDB" id="A0AAN9J053"/>
<evidence type="ECO:0000256" key="1">
    <source>
        <dbReference type="SAM" id="MobiDB-lite"/>
    </source>
</evidence>
<keyword evidence="3" id="KW-1185">Reference proteome</keyword>
<feature type="region of interest" description="Disordered" evidence="1">
    <location>
        <begin position="1"/>
        <end position="34"/>
    </location>
</feature>
<dbReference type="EMBL" id="JAYWIO010000001">
    <property type="protein sequence ID" value="KAK7289735.1"/>
    <property type="molecule type" value="Genomic_DNA"/>
</dbReference>
<name>A0AAN9J053_CROPI</name>